<evidence type="ECO:0000313" key="11">
    <source>
        <dbReference type="Proteomes" id="UP000631114"/>
    </source>
</evidence>
<dbReference type="Proteomes" id="UP000631114">
    <property type="component" value="Unassembled WGS sequence"/>
</dbReference>
<evidence type="ECO:0000256" key="6">
    <source>
        <dbReference type="ARBA" id="ARBA00022989"/>
    </source>
</evidence>
<keyword evidence="8" id="KW-0645">Protease</keyword>
<keyword evidence="7 8" id="KW-0472">Membrane</keyword>
<feature type="transmembrane region" description="Helical" evidence="8">
    <location>
        <begin position="239"/>
        <end position="257"/>
    </location>
</feature>
<comment type="catalytic activity">
    <reaction evidence="1 8">
        <text>Cleaves type-1 transmembrane domains using a catalytic dyad composed of serine and histidine that are contributed by different transmembrane domains.</text>
        <dbReference type="EC" id="3.4.21.105"/>
    </reaction>
</comment>
<evidence type="ECO:0000256" key="1">
    <source>
        <dbReference type="ARBA" id="ARBA00000156"/>
    </source>
</evidence>
<feature type="transmembrane region" description="Helical" evidence="8">
    <location>
        <begin position="182"/>
        <end position="203"/>
    </location>
</feature>
<dbReference type="AlphaFoldDB" id="A0A835IBH7"/>
<feature type="transmembrane region" description="Helical" evidence="8">
    <location>
        <begin position="121"/>
        <end position="142"/>
    </location>
</feature>
<keyword evidence="4 8" id="KW-0812">Transmembrane</keyword>
<dbReference type="GO" id="GO:0016020">
    <property type="term" value="C:membrane"/>
    <property type="evidence" value="ECO:0007669"/>
    <property type="project" value="UniProtKB-SubCell"/>
</dbReference>
<evidence type="ECO:0000313" key="10">
    <source>
        <dbReference type="EMBL" id="KAF9613503.1"/>
    </source>
</evidence>
<dbReference type="GO" id="GO:0006508">
    <property type="term" value="P:proteolysis"/>
    <property type="evidence" value="ECO:0007669"/>
    <property type="project" value="UniProtKB-KW"/>
</dbReference>
<dbReference type="PANTHER" id="PTHR22936">
    <property type="entry name" value="RHOMBOID-RELATED"/>
    <property type="match status" value="1"/>
</dbReference>
<protein>
    <recommendedName>
        <fullName evidence="8">RHOMBOID-like protein</fullName>
        <ecNumber evidence="8">3.4.21.105</ecNumber>
    </recommendedName>
</protein>
<feature type="transmembrane region" description="Helical" evidence="8">
    <location>
        <begin position="39"/>
        <end position="60"/>
    </location>
</feature>
<keyword evidence="5 8" id="KW-0378">Hydrolase</keyword>
<evidence type="ECO:0000256" key="8">
    <source>
        <dbReference type="RuleBase" id="RU362115"/>
    </source>
</evidence>
<feature type="domain" description="Peptidase S54 rhomboid" evidence="9">
    <location>
        <begin position="112"/>
        <end position="256"/>
    </location>
</feature>
<dbReference type="GO" id="GO:0004252">
    <property type="term" value="F:serine-type endopeptidase activity"/>
    <property type="evidence" value="ECO:0007669"/>
    <property type="project" value="InterPro"/>
</dbReference>
<reference evidence="10 11" key="1">
    <citation type="submission" date="2020-10" db="EMBL/GenBank/DDBJ databases">
        <title>The Coptis chinensis genome and diversification of protoberbering-type alkaloids.</title>
        <authorList>
            <person name="Wang B."/>
            <person name="Shu S."/>
            <person name="Song C."/>
            <person name="Liu Y."/>
        </authorList>
    </citation>
    <scope>NUCLEOTIDE SEQUENCE [LARGE SCALE GENOMIC DNA]</scope>
    <source>
        <strain evidence="10">HL-2020</strain>
        <tissue evidence="10">Leaf</tissue>
    </source>
</reference>
<dbReference type="GO" id="GO:0012505">
    <property type="term" value="C:endomembrane system"/>
    <property type="evidence" value="ECO:0007669"/>
    <property type="project" value="UniProtKB-ARBA"/>
</dbReference>
<dbReference type="SUPFAM" id="SSF144091">
    <property type="entry name" value="Rhomboid-like"/>
    <property type="match status" value="1"/>
</dbReference>
<gene>
    <name evidence="10" type="ORF">IFM89_008350</name>
</gene>
<name>A0A835IBH7_9MAGN</name>
<sequence length="300" mass="32679">MGMWPPSTPPKAGNGNNDPGAYIPVKSTQHVCTPPHEMWFSWLVPLIFVADIVAFVWTMYVNDCPAISKDCFLPSLGRFSFQPLSENYLVGPSAATLQKVGALILKLVVEEGETWRLISCMWLHAGVIHLLANMISLLFVGIRLEKEFGYWKIGLLFVLSGFGGSLASSVHSNQSTKIGASSIPSVGASGALFGLLGAMLSELITNWTIYANKCAALLTLVLVIALNMAVGFIPNVDTSAHVGGFLSGFFLGFILLVRPQFGWVSSKHIPPGYNMRLLKPKHKSYQYILWITAFVCLTIG</sequence>
<evidence type="ECO:0000256" key="2">
    <source>
        <dbReference type="ARBA" id="ARBA00004141"/>
    </source>
</evidence>
<dbReference type="OrthoDB" id="418595at2759"/>
<dbReference type="EMBL" id="JADFTS010000003">
    <property type="protein sequence ID" value="KAF9613503.1"/>
    <property type="molecule type" value="Genomic_DNA"/>
</dbReference>
<proteinExistence type="inferred from homology"/>
<comment type="similarity">
    <text evidence="3 8">Belongs to the peptidase S54 family.</text>
</comment>
<organism evidence="10 11">
    <name type="scientific">Coptis chinensis</name>
    <dbReference type="NCBI Taxonomy" id="261450"/>
    <lineage>
        <taxon>Eukaryota</taxon>
        <taxon>Viridiplantae</taxon>
        <taxon>Streptophyta</taxon>
        <taxon>Embryophyta</taxon>
        <taxon>Tracheophyta</taxon>
        <taxon>Spermatophyta</taxon>
        <taxon>Magnoliopsida</taxon>
        <taxon>Ranunculales</taxon>
        <taxon>Ranunculaceae</taxon>
        <taxon>Coptidoideae</taxon>
        <taxon>Coptis</taxon>
    </lineage>
</organism>
<evidence type="ECO:0000256" key="7">
    <source>
        <dbReference type="ARBA" id="ARBA00023136"/>
    </source>
</evidence>
<comment type="caution">
    <text evidence="8">Lacks conserved residue(s) required for the propagation of feature annotation.</text>
</comment>
<feature type="transmembrane region" description="Helical" evidence="8">
    <location>
        <begin position="215"/>
        <end position="233"/>
    </location>
</feature>
<keyword evidence="6 8" id="KW-1133">Transmembrane helix</keyword>
<evidence type="ECO:0000256" key="3">
    <source>
        <dbReference type="ARBA" id="ARBA00009045"/>
    </source>
</evidence>
<dbReference type="PANTHER" id="PTHR22936:SF87">
    <property type="entry name" value="RHOMBOID-LIKE PROTEIN 5"/>
    <property type="match status" value="1"/>
</dbReference>
<dbReference type="GO" id="GO:0005737">
    <property type="term" value="C:cytoplasm"/>
    <property type="evidence" value="ECO:0007669"/>
    <property type="project" value="UniProtKB-ARBA"/>
</dbReference>
<evidence type="ECO:0000256" key="5">
    <source>
        <dbReference type="ARBA" id="ARBA00022801"/>
    </source>
</evidence>
<dbReference type="Gene3D" id="1.20.1540.10">
    <property type="entry name" value="Rhomboid-like"/>
    <property type="match status" value="1"/>
</dbReference>
<evidence type="ECO:0000256" key="4">
    <source>
        <dbReference type="ARBA" id="ARBA00022692"/>
    </source>
</evidence>
<comment type="caution">
    <text evidence="10">The sequence shown here is derived from an EMBL/GenBank/DDBJ whole genome shotgun (WGS) entry which is preliminary data.</text>
</comment>
<feature type="transmembrane region" description="Helical" evidence="8">
    <location>
        <begin position="149"/>
        <end position="170"/>
    </location>
</feature>
<dbReference type="InterPro" id="IPR035952">
    <property type="entry name" value="Rhomboid-like_sf"/>
</dbReference>
<comment type="function">
    <text evidence="8">Serine protease involved in intramembrane proteolysis.</text>
</comment>
<accession>A0A835IBH7</accession>
<comment type="subcellular location">
    <subcellularLocation>
        <location evidence="2 8">Membrane</location>
        <topology evidence="2 8">Multi-pass membrane protein</topology>
    </subcellularLocation>
</comment>
<dbReference type="Pfam" id="PF01694">
    <property type="entry name" value="Rhomboid"/>
    <property type="match status" value="1"/>
</dbReference>
<dbReference type="EC" id="3.4.21.105" evidence="8"/>
<dbReference type="InterPro" id="IPR022764">
    <property type="entry name" value="Peptidase_S54_rhomboid_dom"/>
</dbReference>
<dbReference type="InterPro" id="IPR002610">
    <property type="entry name" value="Peptidase_S54_rhomboid-like"/>
</dbReference>
<keyword evidence="8" id="KW-0720">Serine protease</keyword>
<dbReference type="FunFam" id="1.20.1540.10:FF:000019">
    <property type="entry name" value="RHOMBOID-like protein"/>
    <property type="match status" value="1"/>
</dbReference>
<keyword evidence="11" id="KW-1185">Reference proteome</keyword>
<evidence type="ECO:0000259" key="9">
    <source>
        <dbReference type="Pfam" id="PF01694"/>
    </source>
</evidence>